<keyword evidence="2" id="KW-1185">Reference proteome</keyword>
<dbReference type="InterPro" id="IPR032710">
    <property type="entry name" value="NTF2-like_dom_sf"/>
</dbReference>
<dbReference type="Gene3D" id="3.10.450.50">
    <property type="match status" value="1"/>
</dbReference>
<evidence type="ECO:0000313" key="2">
    <source>
        <dbReference type="Proteomes" id="UP001575622"/>
    </source>
</evidence>
<proteinExistence type="predicted"/>
<gene>
    <name evidence="1" type="ORF">ACEU3E_27925</name>
</gene>
<name>A0ABV4V9P8_9BACL</name>
<dbReference type="Proteomes" id="UP001575622">
    <property type="component" value="Unassembled WGS sequence"/>
</dbReference>
<accession>A0ABV4V9P8</accession>
<dbReference type="SUPFAM" id="SSF54427">
    <property type="entry name" value="NTF2-like"/>
    <property type="match status" value="1"/>
</dbReference>
<dbReference type="RefSeq" id="WP_373956033.1">
    <property type="nucleotide sequence ID" value="NZ_JBHDLN010000018.1"/>
</dbReference>
<dbReference type="EMBL" id="JBHDLN010000018">
    <property type="protein sequence ID" value="MFB0846026.1"/>
    <property type="molecule type" value="Genomic_DNA"/>
</dbReference>
<organism evidence="1 2">
    <name type="scientific">Paenibacillus oleatilyticus</name>
    <dbReference type="NCBI Taxonomy" id="2594886"/>
    <lineage>
        <taxon>Bacteria</taxon>
        <taxon>Bacillati</taxon>
        <taxon>Bacillota</taxon>
        <taxon>Bacilli</taxon>
        <taxon>Bacillales</taxon>
        <taxon>Paenibacillaceae</taxon>
        <taxon>Paenibacillus</taxon>
    </lineage>
</organism>
<evidence type="ECO:0000313" key="1">
    <source>
        <dbReference type="EMBL" id="MFB0846026.1"/>
    </source>
</evidence>
<sequence>MRDNRDKTHVGETLCSRAFLAFRAAIEEGNTADFLALVNEEFHFSIPLPIEGWKEKQIGVHRFNELVRFEREMLQVKLTPLIELQDTHFGIVVFQAEGTLSNQPYRNELAIVFEFKHNQIMSFKEFVGMPLKKYED</sequence>
<protein>
    <submittedName>
        <fullName evidence="1">Nuclear transport factor 2 family protein</fullName>
    </submittedName>
</protein>
<reference evidence="1 2" key="1">
    <citation type="submission" date="2024-09" db="EMBL/GenBank/DDBJ databases">
        <authorList>
            <person name="Makale K.P.P."/>
            <person name="Makhzoum A."/>
            <person name="Rantong G."/>
            <person name="Rahube T.O."/>
        </authorList>
    </citation>
    <scope>NUCLEOTIDE SEQUENCE [LARGE SCALE GENOMIC DNA]</scope>
    <source>
        <strain evidence="1 2">KM_D13</strain>
    </source>
</reference>
<comment type="caution">
    <text evidence="1">The sequence shown here is derived from an EMBL/GenBank/DDBJ whole genome shotgun (WGS) entry which is preliminary data.</text>
</comment>